<dbReference type="EMBL" id="CP036434">
    <property type="protein sequence ID" value="QDV08190.1"/>
    <property type="molecule type" value="Genomic_DNA"/>
</dbReference>
<evidence type="ECO:0000313" key="2">
    <source>
        <dbReference type="Proteomes" id="UP000320390"/>
    </source>
</evidence>
<dbReference type="SUPFAM" id="SSF56112">
    <property type="entry name" value="Protein kinase-like (PK-like)"/>
    <property type="match status" value="1"/>
</dbReference>
<dbReference type="AlphaFoldDB" id="A0A518EVS3"/>
<evidence type="ECO:0000313" key="1">
    <source>
        <dbReference type="EMBL" id="QDV08190.1"/>
    </source>
</evidence>
<dbReference type="OrthoDB" id="3806873at2"/>
<sequence>MIGLTQYARDLSLPAQLGDSGLVPPSEREILDLVNERLCARDDQTGSADLAVEARVVHVRYKPGVALAATYAVRLEDGGEHAVTYKVHLGDKVEDREVGGRYAEQLALACAPLRPFALLAERHASLWVFPADPKLRGAVRAHDMHRVARWIDRLGVAEPFTVRLRPSVLTLRRYKHSRRAVFHVLAKLRGESGARDVVEFGLRVLTSDAAARSAERRMGLAALDLPIPKCLGHDPVAGWILEEWLEGVVAERDDLLVAGQALRCAARLHRAPHAGVNVSSHGPAVSSRLAPLELLRGIQGADELPARFRAPLDVPATHWIHSDLHPDQVLIHGDGASLLDLDDLRSGAVEEDLASWAADAAALSTTLDADEMFGELVDLYREVGGGAVDLERLRALTCIELLERAAASVRRLESGALSRAERLLSSTNSLAASRK</sequence>
<accession>A0A518EVS3</accession>
<dbReference type="Proteomes" id="UP000320390">
    <property type="component" value="Chromosome"/>
</dbReference>
<keyword evidence="2" id="KW-1185">Reference proteome</keyword>
<proteinExistence type="predicted"/>
<dbReference type="RefSeq" id="WP_145200393.1">
    <property type="nucleotide sequence ID" value="NZ_CP036434.1"/>
</dbReference>
<gene>
    <name evidence="1" type="ORF">Poly30_37260</name>
</gene>
<reference evidence="1 2" key="1">
    <citation type="submission" date="2019-02" db="EMBL/GenBank/DDBJ databases">
        <title>Deep-cultivation of Planctomycetes and their phenomic and genomic characterization uncovers novel biology.</title>
        <authorList>
            <person name="Wiegand S."/>
            <person name="Jogler M."/>
            <person name="Boedeker C."/>
            <person name="Pinto D."/>
            <person name="Vollmers J."/>
            <person name="Rivas-Marin E."/>
            <person name="Kohn T."/>
            <person name="Peeters S.H."/>
            <person name="Heuer A."/>
            <person name="Rast P."/>
            <person name="Oberbeckmann S."/>
            <person name="Bunk B."/>
            <person name="Jeske O."/>
            <person name="Meyerdierks A."/>
            <person name="Storesund J.E."/>
            <person name="Kallscheuer N."/>
            <person name="Luecker S."/>
            <person name="Lage O.M."/>
            <person name="Pohl T."/>
            <person name="Merkel B.J."/>
            <person name="Hornburger P."/>
            <person name="Mueller R.-W."/>
            <person name="Bruemmer F."/>
            <person name="Labrenz M."/>
            <person name="Spormann A.M."/>
            <person name="Op den Camp H."/>
            <person name="Overmann J."/>
            <person name="Amann R."/>
            <person name="Jetten M.S.M."/>
            <person name="Mascher T."/>
            <person name="Medema M.H."/>
            <person name="Devos D.P."/>
            <person name="Kaster A.-K."/>
            <person name="Ovreas L."/>
            <person name="Rohde M."/>
            <person name="Galperin M.Y."/>
            <person name="Jogler C."/>
        </authorList>
    </citation>
    <scope>NUCLEOTIDE SEQUENCE [LARGE SCALE GENOMIC DNA]</scope>
    <source>
        <strain evidence="1 2">Poly30</strain>
    </source>
</reference>
<evidence type="ECO:0008006" key="3">
    <source>
        <dbReference type="Google" id="ProtNLM"/>
    </source>
</evidence>
<name>A0A518EVS3_9BACT</name>
<dbReference type="Gene3D" id="3.90.1200.10">
    <property type="match status" value="1"/>
</dbReference>
<dbReference type="InterPro" id="IPR011009">
    <property type="entry name" value="Kinase-like_dom_sf"/>
</dbReference>
<protein>
    <recommendedName>
        <fullName evidence="3">Phosphotransferase enzyme family protein</fullName>
    </recommendedName>
</protein>
<organism evidence="1 2">
    <name type="scientific">Saltatorellus ferox</name>
    <dbReference type="NCBI Taxonomy" id="2528018"/>
    <lineage>
        <taxon>Bacteria</taxon>
        <taxon>Pseudomonadati</taxon>
        <taxon>Planctomycetota</taxon>
        <taxon>Planctomycetia</taxon>
        <taxon>Planctomycetia incertae sedis</taxon>
        <taxon>Saltatorellus</taxon>
    </lineage>
</organism>